<evidence type="ECO:0000313" key="2">
    <source>
        <dbReference type="Proteomes" id="UP001500552"/>
    </source>
</evidence>
<protein>
    <submittedName>
        <fullName evidence="1">Uncharacterized protein</fullName>
    </submittedName>
</protein>
<gene>
    <name evidence="1" type="ORF">GCM10023188_13450</name>
</gene>
<accession>A0ABP8LI18</accession>
<dbReference type="EMBL" id="BAABHC010000005">
    <property type="protein sequence ID" value="GAA4428801.1"/>
    <property type="molecule type" value="Genomic_DNA"/>
</dbReference>
<reference evidence="2" key="1">
    <citation type="journal article" date="2019" name="Int. J. Syst. Evol. Microbiol.">
        <title>The Global Catalogue of Microorganisms (GCM) 10K type strain sequencing project: providing services to taxonomists for standard genome sequencing and annotation.</title>
        <authorList>
            <consortium name="The Broad Institute Genomics Platform"/>
            <consortium name="The Broad Institute Genome Sequencing Center for Infectious Disease"/>
            <person name="Wu L."/>
            <person name="Ma J."/>
        </authorList>
    </citation>
    <scope>NUCLEOTIDE SEQUENCE [LARGE SCALE GENOMIC DNA]</scope>
    <source>
        <strain evidence="2">JCM 17926</strain>
    </source>
</reference>
<sequence length="80" mass="9142">MVIHPTYPHYPHSAVYILGISLFAPAPGFAYTTTLHYLTYYLSDIYGLYIKQLIIDPSEQQQKWGKVVRVGESGEDCVYL</sequence>
<dbReference type="Proteomes" id="UP001500552">
    <property type="component" value="Unassembled WGS sequence"/>
</dbReference>
<evidence type="ECO:0000313" key="1">
    <source>
        <dbReference type="EMBL" id="GAA4428801.1"/>
    </source>
</evidence>
<proteinExistence type="predicted"/>
<comment type="caution">
    <text evidence="1">The sequence shown here is derived from an EMBL/GenBank/DDBJ whole genome shotgun (WGS) entry which is preliminary data.</text>
</comment>
<keyword evidence="2" id="KW-1185">Reference proteome</keyword>
<organism evidence="1 2">
    <name type="scientific">Pontibacter saemangeumensis</name>
    <dbReference type="NCBI Taxonomy" id="1084525"/>
    <lineage>
        <taxon>Bacteria</taxon>
        <taxon>Pseudomonadati</taxon>
        <taxon>Bacteroidota</taxon>
        <taxon>Cytophagia</taxon>
        <taxon>Cytophagales</taxon>
        <taxon>Hymenobacteraceae</taxon>
        <taxon>Pontibacter</taxon>
    </lineage>
</organism>
<name>A0ABP8LI18_9BACT</name>